<name>A0A835YCT3_9CHLO</name>
<organism evidence="2 3">
    <name type="scientific">Edaphochlamys debaryana</name>
    <dbReference type="NCBI Taxonomy" id="47281"/>
    <lineage>
        <taxon>Eukaryota</taxon>
        <taxon>Viridiplantae</taxon>
        <taxon>Chlorophyta</taxon>
        <taxon>core chlorophytes</taxon>
        <taxon>Chlorophyceae</taxon>
        <taxon>CS clade</taxon>
        <taxon>Chlamydomonadales</taxon>
        <taxon>Chlamydomonadales incertae sedis</taxon>
        <taxon>Edaphochlamys</taxon>
    </lineage>
</organism>
<reference evidence="2" key="1">
    <citation type="journal article" date="2020" name="bioRxiv">
        <title>Comparative genomics of Chlamydomonas.</title>
        <authorList>
            <person name="Craig R.J."/>
            <person name="Hasan A.R."/>
            <person name="Ness R.W."/>
            <person name="Keightley P.D."/>
        </authorList>
    </citation>
    <scope>NUCLEOTIDE SEQUENCE</scope>
    <source>
        <strain evidence="2">CCAP 11/70</strain>
    </source>
</reference>
<comment type="caution">
    <text evidence="2">The sequence shown here is derived from an EMBL/GenBank/DDBJ whole genome shotgun (WGS) entry which is preliminary data.</text>
</comment>
<accession>A0A835YCT3</accession>
<proteinExistence type="predicted"/>
<feature type="transmembrane region" description="Helical" evidence="1">
    <location>
        <begin position="109"/>
        <end position="133"/>
    </location>
</feature>
<keyword evidence="3" id="KW-1185">Reference proteome</keyword>
<dbReference type="EMBL" id="JAEHOE010000003">
    <property type="protein sequence ID" value="KAG2500582.1"/>
    <property type="molecule type" value="Genomic_DNA"/>
</dbReference>
<sequence>MDCSLSVSFSIKRTESSHVRCVMYCLGLALCGSIVMFGGLGALQNSCGSGDETDAYALAGTNGFTGAPAQGCKKLYRFYWYITSMAFVSAAVGLWIVSSGRLIKSGLSALALNVVALVLTIQMTDAFLSGLYTPKFSANPTRDRARALVAGCIITATFQAFSVFVLGMDSSAEAEADSCCAPAKAIKEVPAAAPAPVPAPTKAAEPAPAAVAAIEPAKAEVAPEAQPDVALTVAQ</sequence>
<feature type="transmembrane region" description="Helical" evidence="1">
    <location>
        <begin position="78"/>
        <end position="97"/>
    </location>
</feature>
<evidence type="ECO:0000256" key="1">
    <source>
        <dbReference type="SAM" id="Phobius"/>
    </source>
</evidence>
<protein>
    <submittedName>
        <fullName evidence="2">Uncharacterized protein</fullName>
    </submittedName>
</protein>
<dbReference type="Proteomes" id="UP000612055">
    <property type="component" value="Unassembled WGS sequence"/>
</dbReference>
<keyword evidence="1" id="KW-0472">Membrane</keyword>
<dbReference type="AlphaFoldDB" id="A0A835YCT3"/>
<gene>
    <name evidence="2" type="ORF">HYH03_001351</name>
</gene>
<keyword evidence="1" id="KW-0812">Transmembrane</keyword>
<dbReference type="OrthoDB" id="532229at2759"/>
<evidence type="ECO:0000313" key="3">
    <source>
        <dbReference type="Proteomes" id="UP000612055"/>
    </source>
</evidence>
<keyword evidence="1" id="KW-1133">Transmembrane helix</keyword>
<feature type="transmembrane region" description="Helical" evidence="1">
    <location>
        <begin position="145"/>
        <end position="166"/>
    </location>
</feature>
<evidence type="ECO:0000313" key="2">
    <source>
        <dbReference type="EMBL" id="KAG2500582.1"/>
    </source>
</evidence>
<feature type="transmembrane region" description="Helical" evidence="1">
    <location>
        <begin position="21"/>
        <end position="43"/>
    </location>
</feature>